<dbReference type="InterPro" id="IPR003382">
    <property type="entry name" value="Flavoprotein"/>
</dbReference>
<dbReference type="Proteomes" id="UP000515570">
    <property type="component" value="Chromosome"/>
</dbReference>
<dbReference type="SUPFAM" id="SSF52507">
    <property type="entry name" value="Homo-oligomeric flavin-containing Cys decarboxylases, HFCD"/>
    <property type="match status" value="1"/>
</dbReference>
<evidence type="ECO:0000259" key="1">
    <source>
        <dbReference type="Pfam" id="PF02441"/>
    </source>
</evidence>
<dbReference type="Gene3D" id="3.40.50.1950">
    <property type="entry name" value="Flavin prenyltransferase-like"/>
    <property type="match status" value="1"/>
</dbReference>
<dbReference type="AlphaFoldDB" id="A0A7G5FD21"/>
<evidence type="ECO:0000313" key="3">
    <source>
        <dbReference type="Proteomes" id="UP000515570"/>
    </source>
</evidence>
<dbReference type="Pfam" id="PF02441">
    <property type="entry name" value="Flavoprotein"/>
    <property type="match status" value="1"/>
</dbReference>
<reference evidence="2 3" key="1">
    <citation type="submission" date="2020-07" db="EMBL/GenBank/DDBJ databases">
        <title>non toxigenic Corynebacterium sp. nov from a clinical source.</title>
        <authorList>
            <person name="Bernier A.-M."/>
            <person name="Bernard K."/>
        </authorList>
    </citation>
    <scope>NUCLEOTIDE SEQUENCE [LARGE SCALE GENOMIC DNA]</scope>
    <source>
        <strain evidence="3">NML 93-0612</strain>
    </source>
</reference>
<sequence length="180" mass="18913">MKLGLFITGGVAASLMPGWLLYLRTVQEWDIEVALTHTAQSFVSVAALEAINGKPVALDTAWLTKGTAQHKTLSAGLDAIAICPASFNTCGKLSSGIADDIVSATAAFAHCPVIVFPAFSAEDVGARREVVLRRMEEMGYRVSRATFPAVEVADGGTKTGQGFPTIDKFIAVINQEVAGA</sequence>
<accession>A0A7G5FD21</accession>
<dbReference type="InterPro" id="IPR036551">
    <property type="entry name" value="Flavin_trans-like"/>
</dbReference>
<keyword evidence="3" id="KW-1185">Reference proteome</keyword>
<protein>
    <submittedName>
        <fullName evidence="2">Flavoprotein</fullName>
    </submittedName>
</protein>
<organism evidence="2 3">
    <name type="scientific">Corynebacterium hindlerae</name>
    <dbReference type="NCBI Taxonomy" id="699041"/>
    <lineage>
        <taxon>Bacteria</taxon>
        <taxon>Bacillati</taxon>
        <taxon>Actinomycetota</taxon>
        <taxon>Actinomycetes</taxon>
        <taxon>Mycobacteriales</taxon>
        <taxon>Corynebacteriaceae</taxon>
        <taxon>Corynebacterium</taxon>
    </lineage>
</organism>
<evidence type="ECO:0000313" key="2">
    <source>
        <dbReference type="EMBL" id="QMV84512.1"/>
    </source>
</evidence>
<dbReference type="EMBL" id="CP059833">
    <property type="protein sequence ID" value="QMV84512.1"/>
    <property type="molecule type" value="Genomic_DNA"/>
</dbReference>
<proteinExistence type="predicted"/>
<dbReference type="GO" id="GO:0003824">
    <property type="term" value="F:catalytic activity"/>
    <property type="evidence" value="ECO:0007669"/>
    <property type="project" value="InterPro"/>
</dbReference>
<dbReference type="RefSeq" id="WP_182385321.1">
    <property type="nucleotide sequence ID" value="NZ_CP059833.1"/>
</dbReference>
<feature type="domain" description="Flavoprotein" evidence="1">
    <location>
        <begin position="1"/>
        <end position="107"/>
    </location>
</feature>
<gene>
    <name evidence="2" type="ORF">HW450_09070</name>
</gene>
<name>A0A7G5FD21_9CORY</name>